<proteinExistence type="predicted"/>
<feature type="region of interest" description="Disordered" evidence="1">
    <location>
        <begin position="1"/>
        <end position="21"/>
    </location>
</feature>
<evidence type="ECO:0000256" key="1">
    <source>
        <dbReference type="SAM" id="MobiDB-lite"/>
    </source>
</evidence>
<dbReference type="Proteomes" id="UP000887116">
    <property type="component" value="Unassembled WGS sequence"/>
</dbReference>
<organism evidence="2 3">
    <name type="scientific">Trichonephila clavata</name>
    <name type="common">Joro spider</name>
    <name type="synonym">Nephila clavata</name>
    <dbReference type="NCBI Taxonomy" id="2740835"/>
    <lineage>
        <taxon>Eukaryota</taxon>
        <taxon>Metazoa</taxon>
        <taxon>Ecdysozoa</taxon>
        <taxon>Arthropoda</taxon>
        <taxon>Chelicerata</taxon>
        <taxon>Arachnida</taxon>
        <taxon>Araneae</taxon>
        <taxon>Araneomorphae</taxon>
        <taxon>Entelegynae</taxon>
        <taxon>Araneoidea</taxon>
        <taxon>Nephilidae</taxon>
        <taxon>Trichonephila</taxon>
    </lineage>
</organism>
<sequence>MASSQHDWNEEEIEKERSETSFVLTNNETGGVENWYYRYFSNYDRIIRLVAWILRFKHNCKSVTGKKPDELTVTEFQEAETKGFTYDSE</sequence>
<evidence type="ECO:0000313" key="3">
    <source>
        <dbReference type="Proteomes" id="UP000887116"/>
    </source>
</evidence>
<comment type="caution">
    <text evidence="2">The sequence shown here is derived from an EMBL/GenBank/DDBJ whole genome shotgun (WGS) entry which is preliminary data.</text>
</comment>
<dbReference type="AlphaFoldDB" id="A0A8X6GJP1"/>
<dbReference type="EMBL" id="BMAO01022728">
    <property type="protein sequence ID" value="GFQ83908.1"/>
    <property type="molecule type" value="Genomic_DNA"/>
</dbReference>
<protein>
    <submittedName>
        <fullName evidence="2">Uncharacterized protein</fullName>
    </submittedName>
</protein>
<name>A0A8X6GJP1_TRICU</name>
<evidence type="ECO:0000313" key="2">
    <source>
        <dbReference type="EMBL" id="GFQ83908.1"/>
    </source>
</evidence>
<accession>A0A8X6GJP1</accession>
<keyword evidence="3" id="KW-1185">Reference proteome</keyword>
<dbReference type="OrthoDB" id="6428063at2759"/>
<reference evidence="2" key="1">
    <citation type="submission" date="2020-07" db="EMBL/GenBank/DDBJ databases">
        <title>Multicomponent nature underlies the extraordinary mechanical properties of spider dragline silk.</title>
        <authorList>
            <person name="Kono N."/>
            <person name="Nakamura H."/>
            <person name="Mori M."/>
            <person name="Yoshida Y."/>
            <person name="Ohtoshi R."/>
            <person name="Malay A.D."/>
            <person name="Moran D.A.P."/>
            <person name="Tomita M."/>
            <person name="Numata K."/>
            <person name="Arakawa K."/>
        </authorList>
    </citation>
    <scope>NUCLEOTIDE SEQUENCE</scope>
</reference>
<gene>
    <name evidence="2" type="ORF">TNCT_521801</name>
</gene>